<organism evidence="1 2">
    <name type="scientific">Candidatus Enterococcus ikei</name>
    <dbReference type="NCBI Taxonomy" id="2815326"/>
    <lineage>
        <taxon>Bacteria</taxon>
        <taxon>Bacillati</taxon>
        <taxon>Bacillota</taxon>
        <taxon>Bacilli</taxon>
        <taxon>Lactobacillales</taxon>
        <taxon>Enterococcaceae</taxon>
        <taxon>Enterococcus</taxon>
    </lineage>
</organism>
<dbReference type="EMBL" id="JAFLWD010000003">
    <property type="protein sequence ID" value="MBO0439018.1"/>
    <property type="molecule type" value="Genomic_DNA"/>
</dbReference>
<protein>
    <submittedName>
        <fullName evidence="1">Uncharacterized protein</fullName>
    </submittedName>
</protein>
<dbReference type="RefSeq" id="WP_207111127.1">
    <property type="nucleotide sequence ID" value="NZ_JAFLWD010000003.1"/>
</dbReference>
<evidence type="ECO:0000313" key="1">
    <source>
        <dbReference type="EMBL" id="MBO0439018.1"/>
    </source>
</evidence>
<accession>A0ABS3GUT1</accession>
<name>A0ABS3GUT1_9ENTE</name>
<reference evidence="1 2" key="1">
    <citation type="submission" date="2021-03" db="EMBL/GenBank/DDBJ databases">
        <title>Enterococcal diversity collection.</title>
        <authorList>
            <person name="Gilmore M.S."/>
            <person name="Schwartzman J."/>
            <person name="Van Tyne D."/>
            <person name="Martin M."/>
            <person name="Earl A.M."/>
            <person name="Manson A.L."/>
            <person name="Straub T."/>
            <person name="Salamzade R."/>
            <person name="Saavedra J."/>
            <person name="Lebreton F."/>
            <person name="Prichula J."/>
            <person name="Schaufler K."/>
            <person name="Gaca A."/>
            <person name="Sgardioli B."/>
            <person name="Wagenaar J."/>
            <person name="Strong T."/>
        </authorList>
    </citation>
    <scope>NUCLEOTIDE SEQUENCE [LARGE SCALE GENOMIC DNA]</scope>
    <source>
        <strain evidence="1 2">DIV0869a</strain>
    </source>
</reference>
<comment type="caution">
    <text evidence="1">The sequence shown here is derived from an EMBL/GenBank/DDBJ whole genome shotgun (WGS) entry which is preliminary data.</text>
</comment>
<evidence type="ECO:0000313" key="2">
    <source>
        <dbReference type="Proteomes" id="UP000664632"/>
    </source>
</evidence>
<sequence length="260" mass="29711">MQVKNTSLELLEKLTSSWEDNGLSEFLKLFHRNAKIYHPYFKIPISPLDAMEVMNTAVSGTTQIEKIELKSGNGNGKRDKVYIEIVDSGELVPDISYVGIMCMEFEIKKHKISKIRILGGKTKRIKERQEKFDRRIEKRTSIELAQTIANFWGSNMSSEYLGLFTEKALIKHVLFSEPFEPEVVIDIMHCNVKGTTELYGYDVIQGSGHGENDILELKFIETGDLIGYEPSKRGVMNVRVNVKNCQVDYLEAYGYDIVEI</sequence>
<dbReference type="Proteomes" id="UP000664632">
    <property type="component" value="Unassembled WGS sequence"/>
</dbReference>
<gene>
    <name evidence="1" type="ORF">JZO69_01405</name>
</gene>
<proteinExistence type="predicted"/>
<keyword evidence="2" id="KW-1185">Reference proteome</keyword>